<organism evidence="1 2">
    <name type="scientific">Ehrlichia ruminantium</name>
    <name type="common">heartwater rickettsia</name>
    <name type="synonym">Cowdria ruminantium</name>
    <dbReference type="NCBI Taxonomy" id="779"/>
    <lineage>
        <taxon>Bacteria</taxon>
        <taxon>Pseudomonadati</taxon>
        <taxon>Pseudomonadota</taxon>
        <taxon>Alphaproteobacteria</taxon>
        <taxon>Rickettsiales</taxon>
        <taxon>Anaplasmataceae</taxon>
        <taxon>Ehrlichia</taxon>
    </lineage>
</organism>
<reference evidence="1 2" key="1">
    <citation type="submission" date="2018-10" db="EMBL/GenBank/DDBJ databases">
        <title>Propagation and draft genome sequences of three atypical Erhlichia ruminantium isolates.</title>
        <authorList>
            <person name="Liebenberg J."/>
            <person name="Steyn H."/>
            <person name="Josemans A."/>
            <person name="Zweygarth E."/>
        </authorList>
    </citation>
    <scope>NUCLEOTIDE SEQUENCE [LARGE SCALE GENOMIC DNA]</scope>
    <source>
        <strain evidence="1 2">Omatjenne</strain>
    </source>
</reference>
<sequence length="225" mass="25954">MIENKLGLYNRVRVRNKRVVNRTRLSANKLICTFLKPMLRLNSKILYNGYYRSAVNQNRQCGDLGVLGDSLIQLVEKSCDILSKPGLFHHIHIRDKEINRMRLSAYVIVLEWSNAITTLISCGVFKNEENIKIFKILLLNVNFLLYTISISCKLLMQNVDCTLRDYLLVASAIDYMKYFSNLINKHITSKVEDYIYILNTSIDDISAVELFSSASNRAKSRMLCL</sequence>
<proteinExistence type="predicted"/>
<gene>
    <name evidence="1" type="ORF">EDL80_04020</name>
</gene>
<evidence type="ECO:0000313" key="2">
    <source>
        <dbReference type="Proteomes" id="UP000422822"/>
    </source>
</evidence>
<dbReference type="Proteomes" id="UP000422822">
    <property type="component" value="Chromosome"/>
</dbReference>
<keyword evidence="2" id="KW-1185">Reference proteome</keyword>
<accession>A0AAE6QAJ9</accession>
<protein>
    <submittedName>
        <fullName evidence="1">Uncharacterized protein</fullName>
    </submittedName>
</protein>
<name>A0AAE6QAJ9_EHRRU</name>
<evidence type="ECO:0000313" key="1">
    <source>
        <dbReference type="EMBL" id="QGR03705.1"/>
    </source>
</evidence>
<dbReference type="RefSeq" id="WP_158406892.1">
    <property type="nucleotide sequence ID" value="NZ_CP033455.1"/>
</dbReference>
<dbReference type="AlphaFoldDB" id="A0AAE6QAJ9"/>
<dbReference type="EMBL" id="CP033455">
    <property type="protein sequence ID" value="QGR03705.1"/>
    <property type="molecule type" value="Genomic_DNA"/>
</dbReference>